<keyword evidence="2" id="KW-1185">Reference proteome</keyword>
<evidence type="ECO:0000313" key="1">
    <source>
        <dbReference type="EMBL" id="MBI1495378.1"/>
    </source>
</evidence>
<reference evidence="1" key="1">
    <citation type="submission" date="2020-10" db="EMBL/GenBank/DDBJ databases">
        <title>Paenihalocynthiibacter styelae gen. nov., sp. nov., isolated from stalked sea squirt Styela clava.</title>
        <authorList>
            <person name="Kim Y.-O."/>
            <person name="Yoon J.-H."/>
        </authorList>
    </citation>
    <scope>NUCLEOTIDE SEQUENCE</scope>
    <source>
        <strain evidence="1">MYP1-1</strain>
    </source>
</reference>
<sequence length="111" mass="12443">MSDHNIIDLSKHREERALLADRGLTPDGGELQDICPLGVALRVLDDEMNGKPLSLTYNEIIAMVMGLDQTFDVLNRLCSKKRLNKGDLHFLFEAMQSPLTSIERFKNDTAG</sequence>
<organism evidence="1 2">
    <name type="scientific">Halocynthiibacter styelae</name>
    <dbReference type="NCBI Taxonomy" id="2761955"/>
    <lineage>
        <taxon>Bacteria</taxon>
        <taxon>Pseudomonadati</taxon>
        <taxon>Pseudomonadota</taxon>
        <taxon>Alphaproteobacteria</taxon>
        <taxon>Rhodobacterales</taxon>
        <taxon>Paracoccaceae</taxon>
        <taxon>Halocynthiibacter</taxon>
    </lineage>
</organism>
<dbReference type="EMBL" id="JADCKQ010000019">
    <property type="protein sequence ID" value="MBI1495378.1"/>
    <property type="molecule type" value="Genomic_DNA"/>
</dbReference>
<gene>
    <name evidence="1" type="ORF">H1D41_17180</name>
</gene>
<proteinExistence type="predicted"/>
<accession>A0A8J7IYR4</accession>
<dbReference type="RefSeq" id="WP_228850080.1">
    <property type="nucleotide sequence ID" value="NZ_JADCKQ010000019.1"/>
</dbReference>
<comment type="caution">
    <text evidence="1">The sequence shown here is derived from an EMBL/GenBank/DDBJ whole genome shotgun (WGS) entry which is preliminary data.</text>
</comment>
<evidence type="ECO:0000313" key="2">
    <source>
        <dbReference type="Proteomes" id="UP000640583"/>
    </source>
</evidence>
<protein>
    <submittedName>
        <fullName evidence="1">Uncharacterized protein</fullName>
    </submittedName>
</protein>
<name>A0A8J7IYR4_9RHOB</name>
<dbReference type="Proteomes" id="UP000640583">
    <property type="component" value="Unassembled WGS sequence"/>
</dbReference>
<dbReference type="AlphaFoldDB" id="A0A8J7IYR4"/>